<dbReference type="InterPro" id="IPR004821">
    <property type="entry name" value="Cyt_trans-like"/>
</dbReference>
<evidence type="ECO:0000313" key="12">
    <source>
        <dbReference type="Proteomes" id="UP000557872"/>
    </source>
</evidence>
<dbReference type="NCBIfam" id="TIGR01510">
    <property type="entry name" value="coaD_prev_kdtB"/>
    <property type="match status" value="1"/>
</dbReference>
<reference evidence="11 12" key="1">
    <citation type="submission" date="2020-07" db="EMBL/GenBank/DDBJ databases">
        <title>Roseicoccus Jingziensis gen. nov., sp. nov., isolated from coastal seawater.</title>
        <authorList>
            <person name="Feng X."/>
        </authorList>
    </citation>
    <scope>NUCLEOTIDE SEQUENCE [LARGE SCALE GENOMIC DNA]</scope>
    <source>
        <strain evidence="11 12">N1E253</strain>
    </source>
</reference>
<dbReference type="GO" id="GO:0005737">
    <property type="term" value="C:cytoplasm"/>
    <property type="evidence" value="ECO:0007669"/>
    <property type="project" value="UniProtKB-SubCell"/>
</dbReference>
<comment type="subcellular location">
    <subcellularLocation>
        <location evidence="9">Cytoplasm</location>
    </subcellularLocation>
</comment>
<feature type="binding site" evidence="9">
    <location>
        <begin position="124"/>
        <end position="130"/>
    </location>
    <ligand>
        <name>ATP</name>
        <dbReference type="ChEBI" id="CHEBI:30616"/>
    </ligand>
</feature>
<dbReference type="Pfam" id="PF01467">
    <property type="entry name" value="CTP_transf_like"/>
    <property type="match status" value="1"/>
</dbReference>
<dbReference type="InterPro" id="IPR001980">
    <property type="entry name" value="PPAT"/>
</dbReference>
<keyword evidence="5 9" id="KW-0067">ATP-binding</keyword>
<dbReference type="NCBIfam" id="TIGR00125">
    <property type="entry name" value="cyt_tran_rel"/>
    <property type="match status" value="1"/>
</dbReference>
<keyword evidence="1 9" id="KW-0963">Cytoplasm</keyword>
<dbReference type="InterPro" id="IPR014729">
    <property type="entry name" value="Rossmann-like_a/b/a_fold"/>
</dbReference>
<dbReference type="GO" id="GO:0004595">
    <property type="term" value="F:pantetheine-phosphate adenylyltransferase activity"/>
    <property type="evidence" value="ECO:0007669"/>
    <property type="project" value="UniProtKB-UniRule"/>
</dbReference>
<keyword evidence="4 9" id="KW-0547">Nucleotide-binding</keyword>
<evidence type="ECO:0000259" key="10">
    <source>
        <dbReference type="Pfam" id="PF01467"/>
    </source>
</evidence>
<name>A0A851G9P4_9BACT</name>
<evidence type="ECO:0000256" key="6">
    <source>
        <dbReference type="ARBA" id="ARBA00022842"/>
    </source>
</evidence>
<feature type="binding site" evidence="9">
    <location>
        <begin position="89"/>
        <end position="91"/>
    </location>
    <ligand>
        <name>ATP</name>
        <dbReference type="ChEBI" id="CHEBI:30616"/>
    </ligand>
</feature>
<feature type="binding site" evidence="9">
    <location>
        <position position="99"/>
    </location>
    <ligand>
        <name>ATP</name>
        <dbReference type="ChEBI" id="CHEBI:30616"/>
    </ligand>
</feature>
<evidence type="ECO:0000256" key="3">
    <source>
        <dbReference type="ARBA" id="ARBA00022695"/>
    </source>
</evidence>
<comment type="function">
    <text evidence="9">Reversibly transfers an adenylyl group from ATP to 4'-phosphopantetheine, yielding dephospho-CoA (dPCoA) and pyrophosphate.</text>
</comment>
<evidence type="ECO:0000256" key="4">
    <source>
        <dbReference type="ARBA" id="ARBA00022741"/>
    </source>
</evidence>
<comment type="cofactor">
    <cofactor evidence="9">
        <name>Mg(2+)</name>
        <dbReference type="ChEBI" id="CHEBI:18420"/>
    </cofactor>
</comment>
<dbReference type="Proteomes" id="UP000557872">
    <property type="component" value="Unassembled WGS sequence"/>
</dbReference>
<evidence type="ECO:0000256" key="2">
    <source>
        <dbReference type="ARBA" id="ARBA00022679"/>
    </source>
</evidence>
<dbReference type="PRINTS" id="PR01020">
    <property type="entry name" value="LPSBIOSNTHSS"/>
</dbReference>
<proteinExistence type="inferred from homology"/>
<keyword evidence="3 9" id="KW-0548">Nucleotidyltransferase</keyword>
<keyword evidence="2 9" id="KW-0808">Transferase</keyword>
<dbReference type="HAMAP" id="MF_00151">
    <property type="entry name" value="PPAT_bact"/>
    <property type="match status" value="1"/>
</dbReference>
<protein>
    <recommendedName>
        <fullName evidence="9">Phosphopantetheine adenylyltransferase</fullName>
        <ecNumber evidence="9">2.7.7.3</ecNumber>
    </recommendedName>
    <alternativeName>
        <fullName evidence="9">Dephospho-CoA pyrophosphorylase</fullName>
    </alternativeName>
    <alternativeName>
        <fullName evidence="9">Pantetheine-phosphate adenylyltransferase</fullName>
        <shortName evidence="9">PPAT</shortName>
    </alternativeName>
</protein>
<feature type="binding site" evidence="9">
    <location>
        <position position="9"/>
    </location>
    <ligand>
        <name>substrate</name>
    </ligand>
</feature>
<dbReference type="SUPFAM" id="SSF52374">
    <property type="entry name" value="Nucleotidylyl transferase"/>
    <property type="match status" value="1"/>
</dbReference>
<feature type="binding site" evidence="9">
    <location>
        <position position="17"/>
    </location>
    <ligand>
        <name>ATP</name>
        <dbReference type="ChEBI" id="CHEBI:30616"/>
    </ligand>
</feature>
<feature type="domain" description="Cytidyltransferase-like" evidence="10">
    <location>
        <begin position="5"/>
        <end position="133"/>
    </location>
</feature>
<comment type="similarity">
    <text evidence="9">Belongs to the bacterial CoaD family.</text>
</comment>
<feature type="binding site" evidence="9">
    <location>
        <position position="74"/>
    </location>
    <ligand>
        <name>substrate</name>
    </ligand>
</feature>
<feature type="binding site" evidence="9">
    <location>
        <begin position="9"/>
        <end position="10"/>
    </location>
    <ligand>
        <name>ATP</name>
        <dbReference type="ChEBI" id="CHEBI:30616"/>
    </ligand>
</feature>
<keyword evidence="6 9" id="KW-0460">Magnesium</keyword>
<organism evidence="11 12">
    <name type="scientific">Oceaniferula marina</name>
    <dbReference type="NCBI Taxonomy" id="2748318"/>
    <lineage>
        <taxon>Bacteria</taxon>
        <taxon>Pseudomonadati</taxon>
        <taxon>Verrucomicrobiota</taxon>
        <taxon>Verrucomicrobiia</taxon>
        <taxon>Verrucomicrobiales</taxon>
        <taxon>Verrucomicrobiaceae</taxon>
        <taxon>Oceaniferula</taxon>
    </lineage>
</organism>
<dbReference type="RefSeq" id="WP_178930967.1">
    <property type="nucleotide sequence ID" value="NZ_JACBAZ010000001.1"/>
</dbReference>
<evidence type="ECO:0000256" key="1">
    <source>
        <dbReference type="ARBA" id="ARBA00022490"/>
    </source>
</evidence>
<evidence type="ECO:0000256" key="7">
    <source>
        <dbReference type="ARBA" id="ARBA00022993"/>
    </source>
</evidence>
<dbReference type="UniPathway" id="UPA00241">
    <property type="reaction ID" value="UER00355"/>
</dbReference>
<dbReference type="AlphaFoldDB" id="A0A851G9P4"/>
<dbReference type="PANTHER" id="PTHR21342">
    <property type="entry name" value="PHOSPHOPANTETHEINE ADENYLYLTRANSFERASE"/>
    <property type="match status" value="1"/>
</dbReference>
<comment type="catalytic activity">
    <reaction evidence="8 9">
        <text>(R)-4'-phosphopantetheine + ATP + H(+) = 3'-dephospho-CoA + diphosphate</text>
        <dbReference type="Rhea" id="RHEA:19801"/>
        <dbReference type="ChEBI" id="CHEBI:15378"/>
        <dbReference type="ChEBI" id="CHEBI:30616"/>
        <dbReference type="ChEBI" id="CHEBI:33019"/>
        <dbReference type="ChEBI" id="CHEBI:57328"/>
        <dbReference type="ChEBI" id="CHEBI:61723"/>
        <dbReference type="EC" id="2.7.7.3"/>
    </reaction>
</comment>
<evidence type="ECO:0000256" key="9">
    <source>
        <dbReference type="HAMAP-Rule" id="MF_00151"/>
    </source>
</evidence>
<sequence length="165" mass="19040">MRTAVYAGSFDPLTNGHLWMIERGLEMFDRLYVAIGTNPLKSYTFSVEERLEQLHASIPSCERLSISEFHNHYLVNYARSVQAQFILRGIRSYTDYEFERGMRHINNDMAPSITTIFLMPPRDISELSSSMVKGLIGPEGWQDSVRRYVPAPVFESLKEIDLDQD</sequence>
<evidence type="ECO:0000256" key="5">
    <source>
        <dbReference type="ARBA" id="ARBA00022840"/>
    </source>
</evidence>
<dbReference type="GO" id="GO:0005524">
    <property type="term" value="F:ATP binding"/>
    <property type="evidence" value="ECO:0007669"/>
    <property type="project" value="UniProtKB-KW"/>
</dbReference>
<keyword evidence="7 9" id="KW-0173">Coenzyme A biosynthesis</keyword>
<evidence type="ECO:0000313" key="11">
    <source>
        <dbReference type="EMBL" id="NWK54438.1"/>
    </source>
</evidence>
<comment type="pathway">
    <text evidence="9">Cofactor biosynthesis; coenzyme A biosynthesis; CoA from (R)-pantothenate: step 4/5.</text>
</comment>
<dbReference type="Gene3D" id="3.40.50.620">
    <property type="entry name" value="HUPs"/>
    <property type="match status" value="1"/>
</dbReference>
<evidence type="ECO:0000256" key="8">
    <source>
        <dbReference type="ARBA" id="ARBA00029346"/>
    </source>
</evidence>
<feature type="site" description="Transition state stabilizer" evidence="9">
    <location>
        <position position="17"/>
    </location>
</feature>
<dbReference type="EC" id="2.7.7.3" evidence="9"/>
<comment type="subunit">
    <text evidence="9">Homohexamer.</text>
</comment>
<dbReference type="GO" id="GO:0015937">
    <property type="term" value="P:coenzyme A biosynthetic process"/>
    <property type="evidence" value="ECO:0007669"/>
    <property type="project" value="UniProtKB-UniRule"/>
</dbReference>
<gene>
    <name evidence="9 11" type="primary">coaD</name>
    <name evidence="11" type="ORF">HW115_02365</name>
</gene>
<dbReference type="EMBL" id="JACBAZ010000001">
    <property type="protein sequence ID" value="NWK54438.1"/>
    <property type="molecule type" value="Genomic_DNA"/>
</dbReference>
<feature type="binding site" evidence="9">
    <location>
        <position position="41"/>
    </location>
    <ligand>
        <name>substrate</name>
    </ligand>
</feature>
<dbReference type="PANTHER" id="PTHR21342:SF1">
    <property type="entry name" value="PHOSPHOPANTETHEINE ADENYLYLTRANSFERASE"/>
    <property type="match status" value="1"/>
</dbReference>
<accession>A0A851G9P4</accession>
<feature type="binding site" evidence="9">
    <location>
        <position position="88"/>
    </location>
    <ligand>
        <name>substrate</name>
    </ligand>
</feature>
<keyword evidence="12" id="KW-1185">Reference proteome</keyword>
<comment type="caution">
    <text evidence="11">The sequence shown here is derived from an EMBL/GenBank/DDBJ whole genome shotgun (WGS) entry which is preliminary data.</text>
</comment>